<reference evidence="6 7" key="1">
    <citation type="journal article" date="2017" name="J. Fish Dis.">
        <title>Comparative assessment of Vibrio virulence in marine fish larvae.</title>
        <authorList>
            <person name="Ronneseth A."/>
            <person name="Castillo D."/>
            <person name="D'Alvise P."/>
            <person name="Tonnesen O."/>
            <person name="Haugland G."/>
            <person name="Grotkjaer T."/>
            <person name="Engell-Sorensen K."/>
            <person name="Norremark L."/>
            <person name="Bergh O."/>
            <person name="Wergeland H.I."/>
            <person name="Gram L."/>
        </authorList>
    </citation>
    <scope>NUCLEOTIDE SEQUENCE [LARGE SCALE GENOMIC DNA]</scope>
    <source>
        <strain evidence="6 7">90-11-286</strain>
    </source>
</reference>
<evidence type="ECO:0000256" key="2">
    <source>
        <dbReference type="PROSITE-ProRule" id="PRU01091"/>
    </source>
</evidence>
<dbReference type="EMBL" id="JAHGUI010000036">
    <property type="protein sequence ID" value="MBT2918978.1"/>
    <property type="molecule type" value="Genomic_DNA"/>
</dbReference>
<reference evidence="6" key="3">
    <citation type="submission" date="2021-05" db="EMBL/GenBank/DDBJ databases">
        <authorList>
            <person name="Kalatzis P.G."/>
            <person name="Castillo D."/>
            <person name="D'Alvise P."/>
            <person name="Middelboe M."/>
            <person name="Gram L."/>
        </authorList>
    </citation>
    <scope>NUCLEOTIDE SEQUENCE</scope>
    <source>
        <strain evidence="6">90-11-286</strain>
    </source>
</reference>
<dbReference type="SMART" id="SM00862">
    <property type="entry name" value="Trans_reg_C"/>
    <property type="match status" value="1"/>
</dbReference>
<dbReference type="GO" id="GO:0003677">
    <property type="term" value="F:DNA binding"/>
    <property type="evidence" value="ECO:0007669"/>
    <property type="project" value="UniProtKB-UniRule"/>
</dbReference>
<dbReference type="Pfam" id="PF00486">
    <property type="entry name" value="Trans_reg_C"/>
    <property type="match status" value="1"/>
</dbReference>
<dbReference type="Proteomes" id="UP000078309">
    <property type="component" value="Unassembled WGS sequence"/>
</dbReference>
<evidence type="ECO:0000313" key="6">
    <source>
        <dbReference type="EMBL" id="MBT2918978.1"/>
    </source>
</evidence>
<dbReference type="EMBL" id="RDPI01000006">
    <property type="protein sequence ID" value="MBF4372966.1"/>
    <property type="molecule type" value="Genomic_DNA"/>
</dbReference>
<dbReference type="InterPro" id="IPR016032">
    <property type="entry name" value="Sig_transdc_resp-reg_C-effctor"/>
</dbReference>
<keyword evidence="3" id="KW-0472">Membrane</keyword>
<proteinExistence type="predicted"/>
<protein>
    <submittedName>
        <fullName evidence="6">Winged helix-turn-helix domain-containing protein</fullName>
    </submittedName>
</protein>
<evidence type="ECO:0000256" key="1">
    <source>
        <dbReference type="ARBA" id="ARBA00023125"/>
    </source>
</evidence>
<keyword evidence="8" id="KW-1185">Reference proteome</keyword>
<dbReference type="Gene3D" id="1.10.10.10">
    <property type="entry name" value="Winged helix-like DNA-binding domain superfamily/Winged helix DNA-binding domain"/>
    <property type="match status" value="1"/>
</dbReference>
<keyword evidence="1 2" id="KW-0238">DNA-binding</keyword>
<dbReference type="PROSITE" id="PS51755">
    <property type="entry name" value="OMPR_PHOB"/>
    <property type="match status" value="1"/>
</dbReference>
<name>A0ABD4QV43_VIBAN</name>
<evidence type="ECO:0000256" key="3">
    <source>
        <dbReference type="SAM" id="Phobius"/>
    </source>
</evidence>
<reference evidence="5 8" key="2">
    <citation type="journal article" date="2021" name="PeerJ">
        <title>Analysis of 44 Vibrio anguillarum genomes reveals high genetic diversity.</title>
        <authorList>
            <person name="Hansen M.J."/>
            <person name="Dalsgaard I."/>
        </authorList>
    </citation>
    <scope>NUCLEOTIDE SEQUENCE [LARGE SCALE GENOMIC DNA]</scope>
    <source>
        <strain evidence="5 8">040915-1/1B</strain>
    </source>
</reference>
<keyword evidence="3" id="KW-0812">Transmembrane</keyword>
<dbReference type="SUPFAM" id="SSF46894">
    <property type="entry name" value="C-terminal effector domain of the bipartite response regulators"/>
    <property type="match status" value="1"/>
</dbReference>
<evidence type="ECO:0000313" key="7">
    <source>
        <dbReference type="Proteomes" id="UP000078309"/>
    </source>
</evidence>
<feature type="transmembrane region" description="Helical" evidence="3">
    <location>
        <begin position="156"/>
        <end position="179"/>
    </location>
</feature>
<sequence length="510" mass="57825">MSNILSLARSSCGQIKIANLIYDPTSKVLSSEAGDIELEPRSLELLEMLLSHVGEPISNDQIIEEIWNSKYISKNVVTNRVSTLRTLLKDHLTDTDPTKLIVTYPKKGYFIPTNLVSVVENESWAPEDVPEVEESPILECTTPAHSFAPAKSKPQWLLWGTLFGLVILMVSIGLGVFTLKTQKAATNGSLFVPQVQLLLNKIQCRDDQAKQYLIPIKSMILRSQSAYQYTELANLQSPGYFLQRIDSSCRWPGSLNNSSQADFKLSLNVWKAEDSELHVEALLYRASSNKVAWRNIYSATPDELHLLVHQMTQDFADYFQLPKPVLPPEQLLMSNLTEQPENTVWSNLKAEMLSDNEIYFFSRELLFSDVTSNEVENWVAKIKRVRPVPEPELHIWLALLTYKSGQVERSLEMLNREYVTELADNAIIYLLKANLSAKVGDTAHYQSNYLRSMSALTTVVSPQKVLDHYRHPSMSQSCLSLWQEVIASQSEHANRAAIIDNITQFCQFLK</sequence>
<feature type="domain" description="OmpR/PhoB-type" evidence="4">
    <location>
        <begin position="12"/>
        <end position="113"/>
    </location>
</feature>
<keyword evidence="3" id="KW-1133">Transmembrane helix</keyword>
<organism evidence="6 7">
    <name type="scientific">Vibrio anguillarum</name>
    <name type="common">Listonella anguillarum</name>
    <dbReference type="NCBI Taxonomy" id="55601"/>
    <lineage>
        <taxon>Bacteria</taxon>
        <taxon>Pseudomonadati</taxon>
        <taxon>Pseudomonadota</taxon>
        <taxon>Gammaproteobacteria</taxon>
        <taxon>Vibrionales</taxon>
        <taxon>Vibrionaceae</taxon>
        <taxon>Vibrio</taxon>
    </lineage>
</organism>
<feature type="DNA-binding region" description="OmpR/PhoB-type" evidence="2">
    <location>
        <begin position="12"/>
        <end position="113"/>
    </location>
</feature>
<dbReference type="InterPro" id="IPR036388">
    <property type="entry name" value="WH-like_DNA-bd_sf"/>
</dbReference>
<evidence type="ECO:0000259" key="4">
    <source>
        <dbReference type="PROSITE" id="PS51755"/>
    </source>
</evidence>
<dbReference type="RefSeq" id="WP_081265473.1">
    <property type="nucleotide sequence ID" value="NZ_JAHGUI010000036.1"/>
</dbReference>
<evidence type="ECO:0000313" key="5">
    <source>
        <dbReference type="EMBL" id="MBF4372966.1"/>
    </source>
</evidence>
<dbReference type="InterPro" id="IPR001867">
    <property type="entry name" value="OmpR/PhoB-type_DNA-bd"/>
</dbReference>
<accession>A0ABD4QV43</accession>
<dbReference type="AlphaFoldDB" id="A0ABD4QV43"/>
<comment type="caution">
    <text evidence="6">The sequence shown here is derived from an EMBL/GenBank/DDBJ whole genome shotgun (WGS) entry which is preliminary data.</text>
</comment>
<dbReference type="Proteomes" id="UP000726136">
    <property type="component" value="Unassembled WGS sequence"/>
</dbReference>
<gene>
    <name evidence="5" type="ORF">EAY46_07695</name>
    <name evidence="6" type="ORF">PL14_09790</name>
</gene>
<evidence type="ECO:0000313" key="8">
    <source>
        <dbReference type="Proteomes" id="UP000726136"/>
    </source>
</evidence>